<feature type="transmembrane region" description="Helical" evidence="9">
    <location>
        <begin position="839"/>
        <end position="864"/>
    </location>
</feature>
<dbReference type="Gene3D" id="1.20.1640.10">
    <property type="entry name" value="Multidrug efflux transporter AcrB transmembrane domain"/>
    <property type="match status" value="2"/>
</dbReference>
<dbReference type="Gene3D" id="3.30.70.3220">
    <property type="match status" value="1"/>
</dbReference>
<evidence type="ECO:0000256" key="4">
    <source>
        <dbReference type="ARBA" id="ARBA00022692"/>
    </source>
</evidence>
<feature type="transmembrane region" description="Helical" evidence="9">
    <location>
        <begin position="512"/>
        <end position="536"/>
    </location>
</feature>
<comment type="subunit">
    <text evidence="10">Forms a complex with SecD. Part of the essential Sec protein translocation apparatus which comprises SecA, SecYEG and auxiliary proteins SecDF. Other proteins may also be involved.</text>
</comment>
<organism evidence="15 16">
    <name type="scientific">Maioricimonas rarisocia</name>
    <dbReference type="NCBI Taxonomy" id="2528026"/>
    <lineage>
        <taxon>Bacteria</taxon>
        <taxon>Pseudomonadati</taxon>
        <taxon>Planctomycetota</taxon>
        <taxon>Planctomycetia</taxon>
        <taxon>Planctomycetales</taxon>
        <taxon>Planctomycetaceae</taxon>
        <taxon>Maioricimonas</taxon>
    </lineage>
</organism>
<evidence type="ECO:0000313" key="15">
    <source>
        <dbReference type="EMBL" id="QDU39115.1"/>
    </source>
</evidence>
<dbReference type="InterPro" id="IPR022646">
    <property type="entry name" value="SecD/SecF_CS"/>
</dbReference>
<dbReference type="InterPro" id="IPR022645">
    <property type="entry name" value="SecD/SecF_bac"/>
</dbReference>
<dbReference type="FunFam" id="1.20.1640.10:FF:000004">
    <property type="entry name" value="Protein translocase subunit SecD"/>
    <property type="match status" value="1"/>
</dbReference>
<dbReference type="Pfam" id="PF22599">
    <property type="entry name" value="SecDF_P1_head"/>
    <property type="match status" value="1"/>
</dbReference>
<dbReference type="HAMAP" id="MF_01463_B">
    <property type="entry name" value="SecD_B"/>
    <property type="match status" value="1"/>
</dbReference>
<feature type="transmembrane region" description="Helical" evidence="9">
    <location>
        <begin position="439"/>
        <end position="460"/>
    </location>
</feature>
<feature type="domain" description="Protein translocase subunit SecDF P1" evidence="13">
    <location>
        <begin position="129"/>
        <end position="187"/>
    </location>
</feature>
<dbReference type="InterPro" id="IPR005791">
    <property type="entry name" value="SecD"/>
</dbReference>
<evidence type="ECO:0000256" key="2">
    <source>
        <dbReference type="ARBA" id="ARBA00022448"/>
    </source>
</evidence>
<accession>A0A517Z9F4</accession>
<comment type="subunit">
    <text evidence="9">Forms a complex with SecF. Part of the essential Sec protein translocation apparatus which comprises SecA, SecYEG and auxiliary proteins SecDF. Other proteins may also be involved.</text>
</comment>
<evidence type="ECO:0000256" key="11">
    <source>
        <dbReference type="SAM" id="MobiDB-lite"/>
    </source>
</evidence>
<feature type="transmembrane region" description="Helical" evidence="9">
    <location>
        <begin position="815"/>
        <end position="832"/>
    </location>
</feature>
<evidence type="ECO:0000259" key="14">
    <source>
        <dbReference type="Pfam" id="PF22599"/>
    </source>
</evidence>
<feature type="transmembrane region" description="Helical" evidence="9">
    <location>
        <begin position="884"/>
        <end position="903"/>
    </location>
</feature>
<dbReference type="Gene3D" id="3.30.1360.200">
    <property type="match status" value="1"/>
</dbReference>
<dbReference type="RefSeq" id="WP_145370331.1">
    <property type="nucleotide sequence ID" value="NZ_CP036275.1"/>
</dbReference>
<comment type="similarity">
    <text evidence="9">Belongs to the SecD/SecF family. SecD subfamily.</text>
</comment>
<feature type="transmembrane region" description="Helical" evidence="9">
    <location>
        <begin position="35"/>
        <end position="57"/>
    </location>
</feature>
<dbReference type="Pfam" id="PF07549">
    <property type="entry name" value="Sec_GG"/>
    <property type="match status" value="1"/>
</dbReference>
<gene>
    <name evidence="10" type="primary">secF</name>
    <name evidence="9" type="synonym">secD</name>
    <name evidence="15" type="ORF">Mal4_34500</name>
</gene>
<dbReference type="InterPro" id="IPR055344">
    <property type="entry name" value="SecD_SecF_C_bact"/>
</dbReference>
<dbReference type="NCBIfam" id="TIGR00966">
    <property type="entry name" value="transloc_SecF"/>
    <property type="match status" value="1"/>
</dbReference>
<dbReference type="GO" id="GO:0005886">
    <property type="term" value="C:plasma membrane"/>
    <property type="evidence" value="ECO:0007669"/>
    <property type="project" value="UniProtKB-SubCell"/>
</dbReference>
<dbReference type="NCBIfam" id="TIGR00916">
    <property type="entry name" value="2A0604s01"/>
    <property type="match status" value="1"/>
</dbReference>
<feature type="transmembrane region" description="Helical" evidence="9">
    <location>
        <begin position="956"/>
        <end position="983"/>
    </location>
</feature>
<evidence type="ECO:0000256" key="9">
    <source>
        <dbReference type="HAMAP-Rule" id="MF_01463"/>
    </source>
</evidence>
<keyword evidence="7 9" id="KW-0811">Translocation</keyword>
<dbReference type="PANTHER" id="PTHR30081">
    <property type="entry name" value="PROTEIN-EXPORT MEMBRANE PROTEIN SEC"/>
    <property type="match status" value="1"/>
</dbReference>
<dbReference type="Pfam" id="PF02355">
    <property type="entry name" value="SecD_SecF_C"/>
    <property type="match status" value="2"/>
</dbReference>
<dbReference type="InterPro" id="IPR048634">
    <property type="entry name" value="SecD_SecF_C"/>
</dbReference>
<protein>
    <recommendedName>
        <fullName evidence="9 10">Multifunctional fusion protein</fullName>
    </recommendedName>
    <domain>
        <recommendedName>
            <fullName evidence="9">Protein translocase subunit SecD</fullName>
        </recommendedName>
    </domain>
    <domain>
        <recommendedName>
            <fullName evidence="10">Protein-export membrane protein SecF</fullName>
        </recommendedName>
    </domain>
</protein>
<keyword evidence="2 9" id="KW-0813">Transport</keyword>
<evidence type="ECO:0000256" key="1">
    <source>
        <dbReference type="ARBA" id="ARBA00004651"/>
    </source>
</evidence>
<sequence length="997" mass="108434">MNLLAPSMFLLAADEAGSEVAEAAAEQAATGLPPFVALLIVIAVLVLPFVIGQLLANALKLKDLGFRMGVVLFAVTLGLSPFVTRMATGGNWRDAINLGIDLAGGTNMVFQVDREAAEAMEKDVNAELMDKMVGAVGRRINPSGTEEVTVRRVGQDRIEVIVPGADPERVERIKDRIVKLGSLEFAILANQFEHQDLINQARQLPDEERDLYRGTVLVAKWRPVARTPDGEPKPVGAGDGVAFRDVQRGDETIREFLVVVDPDPGRRITGRFLTRAYETMSDSGPAVGFTFNTQGGYLFQQLTARYQPREGAGYRSRLAILLSDEVHSAPTINAIIGASGIIQGQFDQQELNELINVLNAGALEVPLVEQPINEFSVSPLLGVDVQEKGLSAIMWALIAVFIFTLGYYMFAGMVADICLVVNIIMVVGVMSLIDATFTLPGLAGLVLTIGMAVDANVLIFERMREEQEKGSSLRMCIKNGFDKAFSTIVDANVTTLITAIVLYVIGTDQVKGFAVALFVGILMSMFSALFVGRLIFDICERKRWIKSLKMFGIVHAANYNFIGKKRFAAMCSAVLIAVGLVTVFSRGSDNLDIDFRGGAMVTFRFEGENEPTVDDVRAALESQFDSNITLEQLALTENGEEQTLFRMRTTEKDARTVSEGISTAFDDSPYDLVRQHVTLADVETIPEEATSEETTEEDATRDPFAGGSRVEVSLSQPMTVETFIGSFADALGQIQREDGAPRYDNPEAFLEAEGAAAGGPTEKQETIIVRARPNVPQEDFRTALASLKSEFESKPLFDEVNTFDSAVAGETQTDALLAMLFSLVAIIAYLWIRFQRVTFGLAAVVALVHDVLCVLGLVALAAYASGNSFGQMLGLIDFKINLPMVAAFLTIVGYSLNDTIVVFDRIREERGKNPAMTDEIVNRSLNKTLSRTLLTSFTTLLVVFLLYAMGGEGVRGFAFCLILGVMVGTYSSIFVASPVLVWLMNRDKVASRPAAAA</sequence>
<dbReference type="InterPro" id="IPR022813">
    <property type="entry name" value="SecD/SecF_arch_bac"/>
</dbReference>
<feature type="domain" description="Protein export membrane protein SecD/SecF C-terminal" evidence="12">
    <location>
        <begin position="372"/>
        <end position="535"/>
    </location>
</feature>
<proteinExistence type="inferred from homology"/>
<dbReference type="InterPro" id="IPR054384">
    <property type="entry name" value="SecDF_P1_head"/>
</dbReference>
<dbReference type="GO" id="GO:0006605">
    <property type="term" value="P:protein targeting"/>
    <property type="evidence" value="ECO:0007669"/>
    <property type="project" value="UniProtKB-UniRule"/>
</dbReference>
<comment type="similarity">
    <text evidence="10">Belongs to the SecD/SecF family. SecF subfamily.</text>
</comment>
<evidence type="ECO:0000259" key="12">
    <source>
        <dbReference type="Pfam" id="PF02355"/>
    </source>
</evidence>
<evidence type="ECO:0000259" key="13">
    <source>
        <dbReference type="Pfam" id="PF21760"/>
    </source>
</evidence>
<evidence type="ECO:0000313" key="16">
    <source>
        <dbReference type="Proteomes" id="UP000320496"/>
    </source>
</evidence>
<dbReference type="OrthoDB" id="9805019at2"/>
<feature type="domain" description="Protein export membrane protein SecD/SecF C-terminal" evidence="12">
    <location>
        <begin position="794"/>
        <end position="985"/>
    </location>
</feature>
<feature type="transmembrane region" description="Helical" evidence="9">
    <location>
        <begin position="392"/>
        <end position="410"/>
    </location>
</feature>
<evidence type="ECO:0000256" key="6">
    <source>
        <dbReference type="ARBA" id="ARBA00022989"/>
    </source>
</evidence>
<dbReference type="EMBL" id="CP036275">
    <property type="protein sequence ID" value="QDU39115.1"/>
    <property type="molecule type" value="Genomic_DNA"/>
</dbReference>
<dbReference type="GO" id="GO:0065002">
    <property type="term" value="P:intracellular protein transmembrane transport"/>
    <property type="evidence" value="ECO:0007669"/>
    <property type="project" value="UniProtKB-UniRule"/>
</dbReference>
<feature type="transmembrane region" description="Helical" evidence="9">
    <location>
        <begin position="567"/>
        <end position="585"/>
    </location>
</feature>
<dbReference type="GO" id="GO:0015450">
    <property type="term" value="F:protein-transporting ATPase activity"/>
    <property type="evidence" value="ECO:0007669"/>
    <property type="project" value="InterPro"/>
</dbReference>
<dbReference type="PANTHER" id="PTHR30081:SF1">
    <property type="entry name" value="PROTEIN TRANSLOCASE SUBUNIT SECD"/>
    <property type="match status" value="1"/>
</dbReference>
<dbReference type="Proteomes" id="UP000320496">
    <property type="component" value="Chromosome"/>
</dbReference>
<feature type="domain" description="SecDF P1 head subdomain" evidence="14">
    <location>
        <begin position="267"/>
        <end position="365"/>
    </location>
</feature>
<dbReference type="KEGG" id="mri:Mal4_34500"/>
<evidence type="ECO:0000256" key="10">
    <source>
        <dbReference type="HAMAP-Rule" id="MF_01464"/>
    </source>
</evidence>
<feature type="transmembrane region" description="Helical" evidence="9">
    <location>
        <begin position="481"/>
        <end position="506"/>
    </location>
</feature>
<evidence type="ECO:0000256" key="8">
    <source>
        <dbReference type="ARBA" id="ARBA00023136"/>
    </source>
</evidence>
<keyword evidence="4 9" id="KW-0812">Transmembrane</keyword>
<feature type="transmembrane region" description="Helical" evidence="9">
    <location>
        <begin position="932"/>
        <end position="950"/>
    </location>
</feature>
<dbReference type="NCBIfam" id="TIGR01129">
    <property type="entry name" value="secD"/>
    <property type="match status" value="1"/>
</dbReference>
<name>A0A517Z9F4_9PLAN</name>
<feature type="transmembrane region" description="Helical" evidence="9">
    <location>
        <begin position="64"/>
        <end position="83"/>
    </location>
</feature>
<reference evidence="15 16" key="1">
    <citation type="submission" date="2019-02" db="EMBL/GenBank/DDBJ databases">
        <title>Deep-cultivation of Planctomycetes and their phenomic and genomic characterization uncovers novel biology.</title>
        <authorList>
            <person name="Wiegand S."/>
            <person name="Jogler M."/>
            <person name="Boedeker C."/>
            <person name="Pinto D."/>
            <person name="Vollmers J."/>
            <person name="Rivas-Marin E."/>
            <person name="Kohn T."/>
            <person name="Peeters S.H."/>
            <person name="Heuer A."/>
            <person name="Rast P."/>
            <person name="Oberbeckmann S."/>
            <person name="Bunk B."/>
            <person name="Jeske O."/>
            <person name="Meyerdierks A."/>
            <person name="Storesund J.E."/>
            <person name="Kallscheuer N."/>
            <person name="Luecker S."/>
            <person name="Lage O.M."/>
            <person name="Pohl T."/>
            <person name="Merkel B.J."/>
            <person name="Hornburger P."/>
            <person name="Mueller R.-W."/>
            <person name="Bruemmer F."/>
            <person name="Labrenz M."/>
            <person name="Spormann A.M."/>
            <person name="Op den Camp H."/>
            <person name="Overmann J."/>
            <person name="Amann R."/>
            <person name="Jetten M.S.M."/>
            <person name="Mascher T."/>
            <person name="Medema M.H."/>
            <person name="Devos D.P."/>
            <person name="Kaster A.-K."/>
            <person name="Ovreas L."/>
            <person name="Rohde M."/>
            <person name="Galperin M.Y."/>
            <person name="Jogler C."/>
        </authorList>
    </citation>
    <scope>NUCLEOTIDE SEQUENCE [LARGE SCALE GENOMIC DNA]</scope>
    <source>
        <strain evidence="15 16">Mal4</strain>
    </source>
</reference>
<keyword evidence="5 9" id="KW-0653">Protein transport</keyword>
<evidence type="ECO:0000256" key="3">
    <source>
        <dbReference type="ARBA" id="ARBA00022475"/>
    </source>
</evidence>
<comment type="caution">
    <text evidence="9">Lacks conserved residue(s) required for the propagation of feature annotation.</text>
</comment>
<keyword evidence="6 9" id="KW-1133">Transmembrane helix</keyword>
<feature type="transmembrane region" description="Helical" evidence="9">
    <location>
        <begin position="417"/>
        <end position="433"/>
    </location>
</feature>
<comment type="subcellular location">
    <subcellularLocation>
        <location evidence="1 9">Cell membrane</location>
        <topology evidence="1 9">Multi-pass membrane protein</topology>
    </subcellularLocation>
</comment>
<keyword evidence="3 9" id="KW-1003">Cell membrane</keyword>
<evidence type="ECO:0000256" key="5">
    <source>
        <dbReference type="ARBA" id="ARBA00022927"/>
    </source>
</evidence>
<keyword evidence="8 9" id="KW-0472">Membrane</keyword>
<feature type="compositionally biased region" description="Acidic residues" evidence="11">
    <location>
        <begin position="686"/>
        <end position="699"/>
    </location>
</feature>
<evidence type="ECO:0000256" key="7">
    <source>
        <dbReference type="ARBA" id="ARBA00023010"/>
    </source>
</evidence>
<dbReference type="PRINTS" id="PR01755">
    <property type="entry name" value="SECFTRNLCASE"/>
</dbReference>
<comment type="function">
    <text evidence="9">Part of the Sec protein translocase complex. Interacts with the SecYEG preprotein conducting channel. SecDF uses the proton motive force (PMF) to complete protein translocation after the ATP-dependent function of SecA.</text>
</comment>
<dbReference type="HAMAP" id="MF_01464_B">
    <property type="entry name" value="SecF_B"/>
    <property type="match status" value="1"/>
</dbReference>
<dbReference type="Pfam" id="PF21760">
    <property type="entry name" value="SecD_1st"/>
    <property type="match status" value="1"/>
</dbReference>
<dbReference type="SUPFAM" id="SSF82866">
    <property type="entry name" value="Multidrug efflux transporter AcrB transmembrane domain"/>
    <property type="match status" value="2"/>
</dbReference>
<dbReference type="GO" id="GO:0043952">
    <property type="term" value="P:protein transport by the Sec complex"/>
    <property type="evidence" value="ECO:0007669"/>
    <property type="project" value="UniProtKB-UniRule"/>
</dbReference>
<keyword evidence="16" id="KW-1185">Reference proteome</keyword>
<dbReference type="InterPro" id="IPR048631">
    <property type="entry name" value="SecD_1st"/>
</dbReference>
<dbReference type="AlphaFoldDB" id="A0A517Z9F4"/>
<feature type="region of interest" description="Disordered" evidence="11">
    <location>
        <begin position="686"/>
        <end position="705"/>
    </location>
</feature>
<dbReference type="InterPro" id="IPR005665">
    <property type="entry name" value="SecF_bac"/>
</dbReference>